<dbReference type="OrthoDB" id="5997585at2"/>
<dbReference type="SUPFAM" id="SSF55729">
    <property type="entry name" value="Acyl-CoA N-acyltransferases (Nat)"/>
    <property type="match status" value="1"/>
</dbReference>
<evidence type="ECO:0000313" key="3">
    <source>
        <dbReference type="Proteomes" id="UP000244940"/>
    </source>
</evidence>
<protein>
    <submittedName>
        <fullName evidence="2">GNAT family N-acetyltransferase</fullName>
    </submittedName>
</protein>
<evidence type="ECO:0000313" key="2">
    <source>
        <dbReference type="EMBL" id="PWE27950.1"/>
    </source>
</evidence>
<sequence>MSLQVRPPVETDAEPLCAVINAIIAAGGTTANETPFTPARLWEYSLGGPGVLCCHVVTLDAEPVGFQGLYRSPDLPEGWGDIGSFTRQVPRVPGAGTALFAATLARARALGLVAMNATIRADNVPGLAYYTKMGFVEYDVMRAVPLADGTPVDRIKHKRAV</sequence>
<dbReference type="PROSITE" id="PS51186">
    <property type="entry name" value="GNAT"/>
    <property type="match status" value="1"/>
</dbReference>
<reference evidence="2 3" key="1">
    <citation type="submission" date="2018-05" db="EMBL/GenBank/DDBJ databases">
        <title>Pararhodobacter marina sp. nov., isolated from deep-sea water of the Indian Ocean.</title>
        <authorList>
            <person name="Lai Q.Sr."/>
            <person name="Liu X."/>
            <person name="Shao Z."/>
        </authorList>
    </citation>
    <scope>NUCLEOTIDE SEQUENCE [LARGE SCALE GENOMIC DNA]</scope>
    <source>
        <strain evidence="2 3">CIC4N-9</strain>
    </source>
</reference>
<dbReference type="AlphaFoldDB" id="A0A2U2C7U1"/>
<accession>A0A2U2C7U1</accession>
<dbReference type="Gene3D" id="3.40.630.30">
    <property type="match status" value="1"/>
</dbReference>
<dbReference type="Proteomes" id="UP000244940">
    <property type="component" value="Unassembled WGS sequence"/>
</dbReference>
<comment type="caution">
    <text evidence="2">The sequence shown here is derived from an EMBL/GenBank/DDBJ whole genome shotgun (WGS) entry which is preliminary data.</text>
</comment>
<dbReference type="InterPro" id="IPR000182">
    <property type="entry name" value="GNAT_dom"/>
</dbReference>
<dbReference type="GO" id="GO:0016747">
    <property type="term" value="F:acyltransferase activity, transferring groups other than amino-acyl groups"/>
    <property type="evidence" value="ECO:0007669"/>
    <property type="project" value="InterPro"/>
</dbReference>
<dbReference type="EMBL" id="QEYD01000008">
    <property type="protein sequence ID" value="PWE27950.1"/>
    <property type="molecule type" value="Genomic_DNA"/>
</dbReference>
<keyword evidence="3" id="KW-1185">Reference proteome</keyword>
<gene>
    <name evidence="2" type="ORF">C4N9_13930</name>
</gene>
<name>A0A2U2C7U1_9RHOB</name>
<feature type="domain" description="N-acetyltransferase" evidence="1">
    <location>
        <begin position="3"/>
        <end position="153"/>
    </location>
</feature>
<evidence type="ECO:0000259" key="1">
    <source>
        <dbReference type="PROSITE" id="PS51186"/>
    </source>
</evidence>
<dbReference type="InterPro" id="IPR016181">
    <property type="entry name" value="Acyl_CoA_acyltransferase"/>
</dbReference>
<dbReference type="RefSeq" id="WP_109533946.1">
    <property type="nucleotide sequence ID" value="NZ_QEYD01000008.1"/>
</dbReference>
<dbReference type="Pfam" id="PF00583">
    <property type="entry name" value="Acetyltransf_1"/>
    <property type="match status" value="1"/>
</dbReference>
<organism evidence="2 3">
    <name type="scientific">Pararhodobacter marinus</name>
    <dbReference type="NCBI Taxonomy" id="2184063"/>
    <lineage>
        <taxon>Bacteria</taxon>
        <taxon>Pseudomonadati</taxon>
        <taxon>Pseudomonadota</taxon>
        <taxon>Alphaproteobacteria</taxon>
        <taxon>Rhodobacterales</taxon>
        <taxon>Paracoccaceae</taxon>
        <taxon>Pararhodobacter</taxon>
    </lineage>
</organism>
<keyword evidence="2" id="KW-0808">Transferase</keyword>
<proteinExistence type="predicted"/>
<dbReference type="GeneID" id="94365990"/>